<comment type="caution">
    <text evidence="1">The sequence shown here is derived from an EMBL/GenBank/DDBJ whole genome shotgun (WGS) entry which is preliminary data.</text>
</comment>
<proteinExistence type="predicted"/>
<sequence>MDAILRGDSDCSLVGKTVILLHLTLEDLAIRHKIIKMQWQFVGGLDIQICSSLSHAIQSGPK</sequence>
<accession>A0AAN8T138</accession>
<reference evidence="1 2" key="1">
    <citation type="submission" date="2024-02" db="EMBL/GenBank/DDBJ databases">
        <title>de novo genome assembly of Solanum bulbocastanum strain 11H21.</title>
        <authorList>
            <person name="Hosaka A.J."/>
        </authorList>
    </citation>
    <scope>NUCLEOTIDE SEQUENCE [LARGE SCALE GENOMIC DNA]</scope>
    <source>
        <tissue evidence="1">Young leaves</tissue>
    </source>
</reference>
<dbReference type="Proteomes" id="UP001371456">
    <property type="component" value="Unassembled WGS sequence"/>
</dbReference>
<protein>
    <submittedName>
        <fullName evidence="1">Uncharacterized protein</fullName>
    </submittedName>
</protein>
<organism evidence="1 2">
    <name type="scientific">Solanum bulbocastanum</name>
    <name type="common">Wild potato</name>
    <dbReference type="NCBI Taxonomy" id="147425"/>
    <lineage>
        <taxon>Eukaryota</taxon>
        <taxon>Viridiplantae</taxon>
        <taxon>Streptophyta</taxon>
        <taxon>Embryophyta</taxon>
        <taxon>Tracheophyta</taxon>
        <taxon>Spermatophyta</taxon>
        <taxon>Magnoliopsida</taxon>
        <taxon>eudicotyledons</taxon>
        <taxon>Gunneridae</taxon>
        <taxon>Pentapetalae</taxon>
        <taxon>asterids</taxon>
        <taxon>lamiids</taxon>
        <taxon>Solanales</taxon>
        <taxon>Solanaceae</taxon>
        <taxon>Solanoideae</taxon>
        <taxon>Solaneae</taxon>
        <taxon>Solanum</taxon>
    </lineage>
</organism>
<name>A0AAN8T138_SOLBU</name>
<keyword evidence="2" id="KW-1185">Reference proteome</keyword>
<evidence type="ECO:0000313" key="2">
    <source>
        <dbReference type="Proteomes" id="UP001371456"/>
    </source>
</evidence>
<dbReference type="AlphaFoldDB" id="A0AAN8T138"/>
<gene>
    <name evidence="1" type="ORF">RDI58_024129</name>
</gene>
<evidence type="ECO:0000313" key="1">
    <source>
        <dbReference type="EMBL" id="KAK6777412.1"/>
    </source>
</evidence>
<dbReference type="EMBL" id="JBANQN010000010">
    <property type="protein sequence ID" value="KAK6777412.1"/>
    <property type="molecule type" value="Genomic_DNA"/>
</dbReference>